<protein>
    <submittedName>
        <fullName evidence="1">Uncharacterized protein</fullName>
    </submittedName>
</protein>
<comment type="caution">
    <text evidence="1">The sequence shown here is derived from an EMBL/GenBank/DDBJ whole genome shotgun (WGS) entry which is preliminary data.</text>
</comment>
<proteinExistence type="predicted"/>
<gene>
    <name evidence="1" type="ORF">HDF22_002908</name>
</gene>
<dbReference type="AlphaFoldDB" id="A0A841JK62"/>
<accession>A0A841JK62</accession>
<sequence>MKNTPCHFDKQRQTTHWGEEKSFTPDLSYHAEKISPRTSFEMTTSFVDIIYLLP</sequence>
<reference evidence="1 2" key="1">
    <citation type="submission" date="2020-08" db="EMBL/GenBank/DDBJ databases">
        <title>Genomic Encyclopedia of Type Strains, Phase IV (KMG-V): Genome sequencing to study the core and pangenomes of soil and plant-associated prokaryotes.</title>
        <authorList>
            <person name="Whitman W."/>
        </authorList>
    </citation>
    <scope>NUCLEOTIDE SEQUENCE [LARGE SCALE GENOMIC DNA]</scope>
    <source>
        <strain evidence="1 2">MP601</strain>
    </source>
</reference>
<organism evidence="1 2">
    <name type="scientific">Mucilaginibacter lappiensis</name>
    <dbReference type="NCBI Taxonomy" id="354630"/>
    <lineage>
        <taxon>Bacteria</taxon>
        <taxon>Pseudomonadati</taxon>
        <taxon>Bacteroidota</taxon>
        <taxon>Sphingobacteriia</taxon>
        <taxon>Sphingobacteriales</taxon>
        <taxon>Sphingobacteriaceae</taxon>
        <taxon>Mucilaginibacter</taxon>
    </lineage>
</organism>
<evidence type="ECO:0000313" key="1">
    <source>
        <dbReference type="EMBL" id="MBB6128785.1"/>
    </source>
</evidence>
<name>A0A841JK62_9SPHI</name>
<dbReference type="Proteomes" id="UP000548326">
    <property type="component" value="Unassembled WGS sequence"/>
</dbReference>
<dbReference type="EMBL" id="JACHCA010000007">
    <property type="protein sequence ID" value="MBB6128785.1"/>
    <property type="molecule type" value="Genomic_DNA"/>
</dbReference>
<evidence type="ECO:0000313" key="2">
    <source>
        <dbReference type="Proteomes" id="UP000548326"/>
    </source>
</evidence>